<name>A0A3P1WYQ0_9ACTN</name>
<dbReference type="AlphaFoldDB" id="A0A3P1WYQ0"/>
<dbReference type="Pfam" id="PF00498">
    <property type="entry name" value="FHA"/>
    <property type="match status" value="1"/>
</dbReference>
<evidence type="ECO:0000259" key="2">
    <source>
        <dbReference type="PROSITE" id="PS50006"/>
    </source>
</evidence>
<dbReference type="SUPFAM" id="SSF49879">
    <property type="entry name" value="SMAD/FHA domain"/>
    <property type="match status" value="1"/>
</dbReference>
<gene>
    <name evidence="3" type="ORF">EII35_08065</name>
</gene>
<dbReference type="PROSITE" id="PS50006">
    <property type="entry name" value="FHA_DOMAIN"/>
    <property type="match status" value="1"/>
</dbReference>
<dbReference type="InterPro" id="IPR008984">
    <property type="entry name" value="SMAD_FHA_dom_sf"/>
</dbReference>
<evidence type="ECO:0000313" key="4">
    <source>
        <dbReference type="Proteomes" id="UP000280935"/>
    </source>
</evidence>
<dbReference type="OrthoDB" id="5485098at2"/>
<comment type="caution">
    <text evidence="3">The sequence shown here is derived from an EMBL/GenBank/DDBJ whole genome shotgun (WGS) entry which is preliminary data.</text>
</comment>
<dbReference type="Gene3D" id="2.60.200.20">
    <property type="match status" value="1"/>
</dbReference>
<dbReference type="EMBL" id="RQYT01000015">
    <property type="protein sequence ID" value="RRD49543.1"/>
    <property type="molecule type" value="Genomic_DNA"/>
</dbReference>
<evidence type="ECO:0000313" key="3">
    <source>
        <dbReference type="EMBL" id="RRD49543.1"/>
    </source>
</evidence>
<accession>A0A3P1WYQ0</accession>
<protein>
    <submittedName>
        <fullName evidence="3">FHA domain-containing protein</fullName>
    </submittedName>
</protein>
<feature type="domain" description="FHA" evidence="2">
    <location>
        <begin position="209"/>
        <end position="263"/>
    </location>
</feature>
<reference evidence="3 4" key="1">
    <citation type="submission" date="2018-11" db="EMBL/GenBank/DDBJ databases">
        <title>Genomes From Bacteria Associated with the Canine Oral Cavity: a Test Case for Automated Genome-Based Taxonomic Assignment.</title>
        <authorList>
            <person name="Coil D.A."/>
            <person name="Jospin G."/>
            <person name="Darling A.E."/>
            <person name="Wallis C."/>
            <person name="Davis I.J."/>
            <person name="Harris S."/>
            <person name="Eisen J.A."/>
            <person name="Holcombe L.J."/>
            <person name="O'Flynn C."/>
        </authorList>
    </citation>
    <scope>NUCLEOTIDE SEQUENCE [LARGE SCALE GENOMIC DNA]</scope>
    <source>
        <strain evidence="3 4">OH2822_COT-296</strain>
    </source>
</reference>
<organism evidence="3 4">
    <name type="scientific">Arachnia propionica</name>
    <dbReference type="NCBI Taxonomy" id="1750"/>
    <lineage>
        <taxon>Bacteria</taxon>
        <taxon>Bacillati</taxon>
        <taxon>Actinomycetota</taxon>
        <taxon>Actinomycetes</taxon>
        <taxon>Propionibacteriales</taxon>
        <taxon>Propionibacteriaceae</taxon>
        <taxon>Arachnia</taxon>
    </lineage>
</organism>
<dbReference type="InterPro" id="IPR000253">
    <property type="entry name" value="FHA_dom"/>
</dbReference>
<proteinExistence type="predicted"/>
<keyword evidence="1" id="KW-0597">Phosphoprotein</keyword>
<dbReference type="CDD" id="cd00060">
    <property type="entry name" value="FHA"/>
    <property type="match status" value="1"/>
</dbReference>
<dbReference type="Proteomes" id="UP000280935">
    <property type="component" value="Unassembled WGS sequence"/>
</dbReference>
<dbReference type="RefSeq" id="WP_125227949.1">
    <property type="nucleotide sequence ID" value="NZ_RQYT01000015.1"/>
</dbReference>
<evidence type="ECO:0000256" key="1">
    <source>
        <dbReference type="ARBA" id="ARBA00022553"/>
    </source>
</evidence>
<sequence>MISSHGIPTWSPGGFVGIVWPHGVALVSQQLRPQAAGELWQRVHSGAKLSDFVRSLAEVAEVNVLELPDFAVAICEGTSWHLAVRGKLELEAQFGTVSEAMQCQTVTTWTERTVQAPTAIRLGTPSGATVPVNDGVVLASCLEVGVFKPSSSFLVEETSGIPMVPSPAEPSSDIVLEAPATAPGGPVDRAPIGCLRLNSGELIPLSGPVIIGRHPGAGGLNLNEPARLVTISEPHVSANHLALFVEDGQAYARDLGSRNGSALRRRGGDPLRLPERAIPLEAGDVLDLGQGVQIHCDGLP</sequence>